<name>A0ACB8JAK5_CITSI</name>
<dbReference type="EMBL" id="CM039176">
    <property type="protein sequence ID" value="KAH9714708.1"/>
    <property type="molecule type" value="Genomic_DNA"/>
</dbReference>
<comment type="caution">
    <text evidence="1">The sequence shown here is derived from an EMBL/GenBank/DDBJ whole genome shotgun (WGS) entry which is preliminary data.</text>
</comment>
<reference evidence="2" key="1">
    <citation type="journal article" date="2023" name="Hortic. Res.">
        <title>A chromosome-level phased genome enabling allele-level studies in sweet orange: a case study on citrus Huanglongbing tolerance.</title>
        <authorList>
            <person name="Wu B."/>
            <person name="Yu Q."/>
            <person name="Deng Z."/>
            <person name="Duan Y."/>
            <person name="Luo F."/>
            <person name="Gmitter F. Jr."/>
        </authorList>
    </citation>
    <scope>NUCLEOTIDE SEQUENCE [LARGE SCALE GENOMIC DNA]</scope>
    <source>
        <strain evidence="2">cv. Valencia</strain>
    </source>
</reference>
<organism evidence="1 2">
    <name type="scientific">Citrus sinensis</name>
    <name type="common">Sweet orange</name>
    <name type="synonym">Citrus aurantium var. sinensis</name>
    <dbReference type="NCBI Taxonomy" id="2711"/>
    <lineage>
        <taxon>Eukaryota</taxon>
        <taxon>Viridiplantae</taxon>
        <taxon>Streptophyta</taxon>
        <taxon>Embryophyta</taxon>
        <taxon>Tracheophyta</taxon>
        <taxon>Spermatophyta</taxon>
        <taxon>Magnoliopsida</taxon>
        <taxon>eudicotyledons</taxon>
        <taxon>Gunneridae</taxon>
        <taxon>Pentapetalae</taxon>
        <taxon>rosids</taxon>
        <taxon>malvids</taxon>
        <taxon>Sapindales</taxon>
        <taxon>Rutaceae</taxon>
        <taxon>Aurantioideae</taxon>
        <taxon>Citrus</taxon>
    </lineage>
</organism>
<accession>A0ACB8JAK5</accession>
<dbReference type="Proteomes" id="UP000829398">
    <property type="component" value="Chromosome 7"/>
</dbReference>
<evidence type="ECO:0000313" key="1">
    <source>
        <dbReference type="EMBL" id="KAH9714708.1"/>
    </source>
</evidence>
<evidence type="ECO:0000313" key="2">
    <source>
        <dbReference type="Proteomes" id="UP000829398"/>
    </source>
</evidence>
<keyword evidence="2" id="KW-1185">Reference proteome</keyword>
<sequence length="421" mass="47281">MKKQSSIAANVGDSTGIMTRSRAATLASQSSGFVASSRAPSVQTRKRVLRENPKKAASDENNIIVTENPCRQHKRRAVLQDVTNVCCENSYRSFFHAAKIQPKNSKQAKNGQAQISKLAPSVSVKVLHVQANSKTRINKGTVKAGHKPVELSTSLGADMTVQLGSINECTRGNQRPSELQICTKKDIDSDHTDPQLCSLYAADIYSNLQVAELNRRPFPNFMETVQRDITQAMRGILVDWLVEVSEEYKLVPDTLYMTVYLIDWFLCQNYIERQRLQLLGITCMLIASKYEEICAPRVEEFCFITDNTYSREESPSLELEYLANFLAELSLVDYGFLKFIPSIIAASAVFLARWTMDQSSHPWNATLEHYTSYKASDLKVSAFALQDLQLNTNGCPLNAIRMKYRQEKVTSINDTQGSDAF</sequence>
<proteinExistence type="predicted"/>
<gene>
    <name evidence="1" type="ORF">KPL71_020757</name>
</gene>
<protein>
    <submittedName>
        <fullName evidence="1">Cyclin-A2-4</fullName>
    </submittedName>
</protein>